<accession>A0AAV2D2G3</accession>
<dbReference type="AlphaFoldDB" id="A0AAV2D2G3"/>
<gene>
    <name evidence="1" type="ORF">LTRI10_LOCUS9585</name>
</gene>
<sequence length="67" mass="7901">MLDVRNAINYLIIPVALLLYPVKTKSYIDSYKVSLDLVIPTEYTYMDWRPCLRKKFGPKVVSHCFFN</sequence>
<dbReference type="Proteomes" id="UP001497516">
    <property type="component" value="Chromosome 10"/>
</dbReference>
<evidence type="ECO:0000313" key="2">
    <source>
        <dbReference type="Proteomes" id="UP001497516"/>
    </source>
</evidence>
<evidence type="ECO:0000313" key="1">
    <source>
        <dbReference type="EMBL" id="CAL1362713.1"/>
    </source>
</evidence>
<dbReference type="EMBL" id="OZ034814">
    <property type="protein sequence ID" value="CAL1362713.1"/>
    <property type="molecule type" value="Genomic_DNA"/>
</dbReference>
<reference evidence="1 2" key="1">
    <citation type="submission" date="2024-04" db="EMBL/GenBank/DDBJ databases">
        <authorList>
            <person name="Fracassetti M."/>
        </authorList>
    </citation>
    <scope>NUCLEOTIDE SEQUENCE [LARGE SCALE GENOMIC DNA]</scope>
</reference>
<keyword evidence="2" id="KW-1185">Reference proteome</keyword>
<organism evidence="1 2">
    <name type="scientific">Linum trigynum</name>
    <dbReference type="NCBI Taxonomy" id="586398"/>
    <lineage>
        <taxon>Eukaryota</taxon>
        <taxon>Viridiplantae</taxon>
        <taxon>Streptophyta</taxon>
        <taxon>Embryophyta</taxon>
        <taxon>Tracheophyta</taxon>
        <taxon>Spermatophyta</taxon>
        <taxon>Magnoliopsida</taxon>
        <taxon>eudicotyledons</taxon>
        <taxon>Gunneridae</taxon>
        <taxon>Pentapetalae</taxon>
        <taxon>rosids</taxon>
        <taxon>fabids</taxon>
        <taxon>Malpighiales</taxon>
        <taxon>Linaceae</taxon>
        <taxon>Linum</taxon>
    </lineage>
</organism>
<proteinExistence type="predicted"/>
<protein>
    <submittedName>
        <fullName evidence="1">Uncharacterized protein</fullName>
    </submittedName>
</protein>
<name>A0AAV2D2G3_9ROSI</name>